<dbReference type="SUPFAM" id="SSF56235">
    <property type="entry name" value="N-terminal nucleophile aminohydrolases (Ntn hydrolases)"/>
    <property type="match status" value="1"/>
</dbReference>
<dbReference type="InterPro" id="IPR029055">
    <property type="entry name" value="Ntn_hydrolases_N"/>
</dbReference>
<dbReference type="InterPro" id="IPR001962">
    <property type="entry name" value="Asn_synthase"/>
</dbReference>
<organism evidence="11 12">
    <name type="scientific">Catenulispora yoronensis</name>
    <dbReference type="NCBI Taxonomy" id="450799"/>
    <lineage>
        <taxon>Bacteria</taxon>
        <taxon>Bacillati</taxon>
        <taxon>Actinomycetota</taxon>
        <taxon>Actinomycetes</taxon>
        <taxon>Catenulisporales</taxon>
        <taxon>Catenulisporaceae</taxon>
        <taxon>Catenulispora</taxon>
    </lineage>
</organism>
<dbReference type="SUPFAM" id="SSF52402">
    <property type="entry name" value="Adenine nucleotide alpha hydrolases-like"/>
    <property type="match status" value="1"/>
</dbReference>
<keyword evidence="12" id="KW-1185">Reference proteome</keyword>
<dbReference type="CDD" id="cd01991">
    <property type="entry name" value="Asn_synthase_B_C"/>
    <property type="match status" value="1"/>
</dbReference>
<dbReference type="InterPro" id="IPR014729">
    <property type="entry name" value="Rossmann-like_a/b/a_fold"/>
</dbReference>
<keyword evidence="7" id="KW-0315">Glutamine amidotransferase</keyword>
<evidence type="ECO:0000256" key="3">
    <source>
        <dbReference type="ARBA" id="ARBA00012737"/>
    </source>
</evidence>
<evidence type="ECO:0000313" key="11">
    <source>
        <dbReference type="EMBL" id="GAA2048320.1"/>
    </source>
</evidence>
<evidence type="ECO:0000256" key="1">
    <source>
        <dbReference type="ARBA" id="ARBA00005187"/>
    </source>
</evidence>
<proteinExistence type="inferred from homology"/>
<comment type="similarity">
    <text evidence="2">Belongs to the asparagine synthetase family.</text>
</comment>
<feature type="region of interest" description="Disordered" evidence="9">
    <location>
        <begin position="304"/>
        <end position="323"/>
    </location>
</feature>
<evidence type="ECO:0000256" key="7">
    <source>
        <dbReference type="ARBA" id="ARBA00022962"/>
    </source>
</evidence>
<dbReference type="RefSeq" id="WP_344669255.1">
    <property type="nucleotide sequence ID" value="NZ_BAAAQN010000045.1"/>
</dbReference>
<comment type="catalytic activity">
    <reaction evidence="8">
        <text>L-aspartate + L-glutamine + ATP + H2O = L-asparagine + L-glutamate + AMP + diphosphate + H(+)</text>
        <dbReference type="Rhea" id="RHEA:12228"/>
        <dbReference type="ChEBI" id="CHEBI:15377"/>
        <dbReference type="ChEBI" id="CHEBI:15378"/>
        <dbReference type="ChEBI" id="CHEBI:29985"/>
        <dbReference type="ChEBI" id="CHEBI:29991"/>
        <dbReference type="ChEBI" id="CHEBI:30616"/>
        <dbReference type="ChEBI" id="CHEBI:33019"/>
        <dbReference type="ChEBI" id="CHEBI:58048"/>
        <dbReference type="ChEBI" id="CHEBI:58359"/>
        <dbReference type="ChEBI" id="CHEBI:456215"/>
        <dbReference type="EC" id="6.3.5.4"/>
    </reaction>
</comment>
<dbReference type="NCBIfam" id="TIGR01536">
    <property type="entry name" value="asn_synth_AEB"/>
    <property type="match status" value="1"/>
</dbReference>
<dbReference type="EC" id="6.3.5.4" evidence="3"/>
<dbReference type="InterPro" id="IPR006426">
    <property type="entry name" value="Asn_synth_AEB"/>
</dbReference>
<sequence length="634" mass="68441">MCGIAGWVDWERDFGGGGEAAHVVRGMTRTLAPRGPDAEEVWVGGCAALGHSRLAVIDIEGGKQPMVRGEVVVVFSGEIYNFKELRAELAGLGWSFATRSDTEVLLTAYLQWGVEFASRLVGMYAFAIWDQRVRRLVLVRDRVGIKPLYYARVGGGFGGGSGSGVVFGSEPKALLAHPGMVAEVDAEGIAELMAVPRARTPGHGTFRGVREVRPGCVVVVDEVGLRETSYWRLEAGEDVRDFGAGCRDVRALLDDIVRHEVVADVPVGALLSGGIDSSVVTALAARELLTGEFVAFSVRPPGTGGAGAGASGGSTAGAGGGAGADVWRPSDDEPFAALVAERLGLKHVVAGVSVDALVELRDVGLAARDLPGWGDLDTTMHVLFQAVRDHCKVVLSGEAADEVFGGYLWQNDPGYVGHSSFPWMYGRRQPEVLLHEDIRRAIEPERYEADRYHEALGEVSYVLGESAERRREREVFHLGVTRWLPGLLDRQDRMSSALGLEVRVPFADHRLAEYLFNVPGVVKGKAMPKALLREACADLLPREVVQRPKSAYPVSRADAHVERMRELVLEMVADADAPVFELLDRERVRRAVMADAGGGEALPGPITAVTPAIGLSYLLQVNEWVGRYGVRVRV</sequence>
<reference evidence="11 12" key="1">
    <citation type="journal article" date="2019" name="Int. J. Syst. Evol. Microbiol.">
        <title>The Global Catalogue of Microorganisms (GCM) 10K type strain sequencing project: providing services to taxonomists for standard genome sequencing and annotation.</title>
        <authorList>
            <consortium name="The Broad Institute Genomics Platform"/>
            <consortium name="The Broad Institute Genome Sequencing Center for Infectious Disease"/>
            <person name="Wu L."/>
            <person name="Ma J."/>
        </authorList>
    </citation>
    <scope>NUCLEOTIDE SEQUENCE [LARGE SCALE GENOMIC DNA]</scope>
    <source>
        <strain evidence="11 12">JCM 16014</strain>
    </source>
</reference>
<evidence type="ECO:0000256" key="8">
    <source>
        <dbReference type="ARBA" id="ARBA00048741"/>
    </source>
</evidence>
<dbReference type="EMBL" id="BAAAQN010000045">
    <property type="protein sequence ID" value="GAA2048320.1"/>
    <property type="molecule type" value="Genomic_DNA"/>
</dbReference>
<comment type="caution">
    <text evidence="11">The sequence shown here is derived from an EMBL/GenBank/DDBJ whole genome shotgun (WGS) entry which is preliminary data.</text>
</comment>
<dbReference type="Proteomes" id="UP001500751">
    <property type="component" value="Unassembled WGS sequence"/>
</dbReference>
<evidence type="ECO:0000259" key="10">
    <source>
        <dbReference type="PROSITE" id="PS51278"/>
    </source>
</evidence>
<dbReference type="InterPro" id="IPR033738">
    <property type="entry name" value="AsnB_N"/>
</dbReference>
<dbReference type="Pfam" id="PF13537">
    <property type="entry name" value="GATase_7"/>
    <property type="match status" value="1"/>
</dbReference>
<evidence type="ECO:0000256" key="5">
    <source>
        <dbReference type="ARBA" id="ARBA00022840"/>
    </source>
</evidence>
<feature type="domain" description="Glutamine amidotransferase type-2" evidence="10">
    <location>
        <begin position="2"/>
        <end position="223"/>
    </location>
</feature>
<dbReference type="Pfam" id="PF00733">
    <property type="entry name" value="Asn_synthase"/>
    <property type="match status" value="1"/>
</dbReference>
<evidence type="ECO:0000256" key="2">
    <source>
        <dbReference type="ARBA" id="ARBA00005752"/>
    </source>
</evidence>
<keyword evidence="6" id="KW-0061">Asparagine biosynthesis</keyword>
<name>A0ABN2V7H6_9ACTN</name>
<protein>
    <recommendedName>
        <fullName evidence="3">asparagine synthase (glutamine-hydrolyzing)</fullName>
        <ecNumber evidence="3">6.3.5.4</ecNumber>
    </recommendedName>
</protein>
<comment type="pathway">
    <text evidence="1">Amino-acid biosynthesis; L-asparagine biosynthesis; L-asparagine from L-aspartate (L-Gln route): step 1/1.</text>
</comment>
<evidence type="ECO:0000256" key="6">
    <source>
        <dbReference type="ARBA" id="ARBA00022888"/>
    </source>
</evidence>
<dbReference type="Gene3D" id="3.40.50.620">
    <property type="entry name" value="HUPs"/>
    <property type="match status" value="1"/>
</dbReference>
<evidence type="ECO:0000313" key="12">
    <source>
        <dbReference type="Proteomes" id="UP001500751"/>
    </source>
</evidence>
<gene>
    <name evidence="11" type="primary">asnB_1</name>
    <name evidence="11" type="ORF">GCM10009839_62280</name>
</gene>
<dbReference type="InterPro" id="IPR051786">
    <property type="entry name" value="ASN_synthetase/amidase"/>
</dbReference>
<accession>A0ABN2V7H6</accession>
<dbReference type="CDD" id="cd00712">
    <property type="entry name" value="AsnB"/>
    <property type="match status" value="1"/>
</dbReference>
<dbReference type="InterPro" id="IPR017932">
    <property type="entry name" value="GATase_2_dom"/>
</dbReference>
<keyword evidence="6" id="KW-0028">Amino-acid biosynthesis</keyword>
<dbReference type="PANTHER" id="PTHR43284">
    <property type="entry name" value="ASPARAGINE SYNTHETASE (GLUTAMINE-HYDROLYZING)"/>
    <property type="match status" value="1"/>
</dbReference>
<dbReference type="PANTHER" id="PTHR43284:SF1">
    <property type="entry name" value="ASPARAGINE SYNTHETASE"/>
    <property type="match status" value="1"/>
</dbReference>
<keyword evidence="5" id="KW-0067">ATP-binding</keyword>
<evidence type="ECO:0000256" key="9">
    <source>
        <dbReference type="SAM" id="MobiDB-lite"/>
    </source>
</evidence>
<dbReference type="PROSITE" id="PS51278">
    <property type="entry name" value="GATASE_TYPE_2"/>
    <property type="match status" value="1"/>
</dbReference>
<keyword evidence="4" id="KW-0547">Nucleotide-binding</keyword>
<evidence type="ECO:0000256" key="4">
    <source>
        <dbReference type="ARBA" id="ARBA00022741"/>
    </source>
</evidence>
<dbReference type="Gene3D" id="3.60.20.10">
    <property type="entry name" value="Glutamine Phosphoribosylpyrophosphate, subunit 1, domain 1"/>
    <property type="match status" value="1"/>
</dbReference>
<dbReference type="PIRSF" id="PIRSF001589">
    <property type="entry name" value="Asn_synthetase_glu-h"/>
    <property type="match status" value="1"/>
</dbReference>